<reference evidence="1 2" key="1">
    <citation type="journal article" date="2018" name="Sci. Rep.">
        <title>Genome Features and Biochemical Characteristics of a Robust, Fast Growing and Naturally Transformable Cyanobacterium Synechococcus elongatus PCC 11801 Isolated from India.</title>
        <authorList>
            <person name="Jaiswal D."/>
            <person name="Sengupta A."/>
            <person name="Sohoni S."/>
            <person name="Sengupta S."/>
            <person name="Phadnavis A.G."/>
            <person name="Pakrasi H.B."/>
            <person name="Wangikar P.P."/>
        </authorList>
    </citation>
    <scope>NUCLEOTIDE SEQUENCE [LARGE SCALE GENOMIC DNA]</scope>
    <source>
        <strain evidence="1 2">PCC 11801</strain>
    </source>
</reference>
<organism evidence="1 2">
    <name type="scientific">Synechococcus elongatus PCC 11801</name>
    <dbReference type="NCBI Taxonomy" id="2219813"/>
    <lineage>
        <taxon>Bacteria</taxon>
        <taxon>Bacillati</taxon>
        <taxon>Cyanobacteriota</taxon>
        <taxon>Cyanophyceae</taxon>
        <taxon>Synechococcales</taxon>
        <taxon>Synechococcaceae</taxon>
        <taxon>Synechococcus</taxon>
    </lineage>
</organism>
<gene>
    <name evidence="1" type="ORF">DOP62_10155</name>
</gene>
<evidence type="ECO:0000313" key="1">
    <source>
        <dbReference type="EMBL" id="AZB73036.2"/>
    </source>
</evidence>
<dbReference type="RefSeq" id="WP_261789812.1">
    <property type="nucleotide sequence ID" value="NZ_CP030139.2"/>
</dbReference>
<evidence type="ECO:0000313" key="2">
    <source>
        <dbReference type="Proteomes" id="UP000267249"/>
    </source>
</evidence>
<proteinExistence type="predicted"/>
<sequence>MLEELNAAAQSFVGPIFILLPNAYRNPETPHLHIDLAKIGLVRGGQYQVYQEGHQFIYTDENRYFGETLRDQRLVAASAHGTRLFIQCFDGRKLNRALIWICKRQDCPPLASSLRYKKSQKESLQDHNAWQPLTHPRDRVLPRPKLHEVRPIQGQVVSRSTSTVRLVLEPMLQLQCTLTQSPRSQTVAHGIEVNLGTFQPFAGQSQCRGTGCTLVIGKLQTQRSLSSTLESHFRVRPRNPSTPEVAYIYGAFGRALVKHRDRYWFSFDPVLTPVSPLPEA</sequence>
<name>A0AAN1QPI1_SYNEL</name>
<protein>
    <submittedName>
        <fullName evidence="1">Uncharacterized protein</fullName>
    </submittedName>
</protein>
<dbReference type="Proteomes" id="UP000267249">
    <property type="component" value="Chromosome"/>
</dbReference>
<accession>A0AAN1QPI1</accession>
<dbReference type="AlphaFoldDB" id="A0AAN1QPI1"/>
<dbReference type="EMBL" id="CP030139">
    <property type="protein sequence ID" value="AZB73036.2"/>
    <property type="molecule type" value="Genomic_DNA"/>
</dbReference>